<dbReference type="FunFam" id="3.30.40.10:FF:000233">
    <property type="entry name" value="RING-H2 finger protein ATL54"/>
    <property type="match status" value="1"/>
</dbReference>
<dbReference type="PANTHER" id="PTHR46913">
    <property type="entry name" value="RING-H2 FINGER PROTEIN ATL16"/>
    <property type="match status" value="1"/>
</dbReference>
<evidence type="ECO:0000256" key="13">
    <source>
        <dbReference type="PROSITE-ProRule" id="PRU00175"/>
    </source>
</evidence>
<comment type="pathway">
    <text evidence="3">Protein modification; protein ubiquitination.</text>
</comment>
<dbReference type="Proteomes" id="UP000655225">
    <property type="component" value="Unassembled WGS sequence"/>
</dbReference>
<keyword evidence="12 14" id="KW-0472">Membrane</keyword>
<comment type="catalytic activity">
    <reaction evidence="1">
        <text>S-ubiquitinyl-[E2 ubiquitin-conjugating enzyme]-L-cysteine + [acceptor protein]-L-lysine = [E2 ubiquitin-conjugating enzyme]-L-cysteine + N(6)-ubiquitinyl-[acceptor protein]-L-lysine.</text>
        <dbReference type="EC" id="2.3.2.27"/>
    </reaction>
</comment>
<dbReference type="InterPro" id="IPR044600">
    <property type="entry name" value="ATL1/ATL16-like"/>
</dbReference>
<evidence type="ECO:0000256" key="14">
    <source>
        <dbReference type="SAM" id="Phobius"/>
    </source>
</evidence>
<keyword evidence="11 14" id="KW-1133">Transmembrane helix</keyword>
<dbReference type="PANTHER" id="PTHR46913:SF19">
    <property type="entry name" value="RING-TYPE E3 UBIQUITIN TRANSFERASE"/>
    <property type="match status" value="1"/>
</dbReference>
<dbReference type="CDD" id="cd16461">
    <property type="entry name" value="RING-H2_EL5-like"/>
    <property type="match status" value="1"/>
</dbReference>
<feature type="domain" description="RING-type" evidence="15">
    <location>
        <begin position="171"/>
        <end position="213"/>
    </location>
</feature>
<dbReference type="Gene3D" id="3.30.40.10">
    <property type="entry name" value="Zinc/RING finger domain, C3HC4 (zinc finger)"/>
    <property type="match status" value="1"/>
</dbReference>
<evidence type="ECO:0000256" key="3">
    <source>
        <dbReference type="ARBA" id="ARBA00004906"/>
    </source>
</evidence>
<dbReference type="UniPathway" id="UPA00143"/>
<accession>A0A835DSZ4</accession>
<dbReference type="EMBL" id="JABCRI010000002">
    <property type="protein sequence ID" value="KAF8411407.1"/>
    <property type="molecule type" value="Genomic_DNA"/>
</dbReference>
<evidence type="ECO:0000256" key="4">
    <source>
        <dbReference type="ARBA" id="ARBA00012483"/>
    </source>
</evidence>
<keyword evidence="8 13" id="KW-0863">Zinc-finger</keyword>
<evidence type="ECO:0000256" key="6">
    <source>
        <dbReference type="ARBA" id="ARBA00022692"/>
    </source>
</evidence>
<keyword evidence="6 14" id="KW-0812">Transmembrane</keyword>
<comment type="caution">
    <text evidence="16">The sequence shown here is derived from an EMBL/GenBank/DDBJ whole genome shotgun (WGS) entry which is preliminary data.</text>
</comment>
<dbReference type="Pfam" id="PF13639">
    <property type="entry name" value="zf-RING_2"/>
    <property type="match status" value="1"/>
</dbReference>
<evidence type="ECO:0000256" key="2">
    <source>
        <dbReference type="ARBA" id="ARBA00004167"/>
    </source>
</evidence>
<feature type="transmembrane region" description="Helical" evidence="14">
    <location>
        <begin position="79"/>
        <end position="99"/>
    </location>
</feature>
<keyword evidence="9" id="KW-0833">Ubl conjugation pathway</keyword>
<dbReference type="GO" id="GO:0016567">
    <property type="term" value="P:protein ubiquitination"/>
    <property type="evidence" value="ECO:0007669"/>
    <property type="project" value="UniProtKB-UniPathway"/>
</dbReference>
<dbReference type="SMART" id="SM00184">
    <property type="entry name" value="RING"/>
    <property type="match status" value="1"/>
</dbReference>
<keyword evidence="17" id="KW-1185">Reference proteome</keyword>
<dbReference type="EC" id="2.3.2.27" evidence="4"/>
<dbReference type="AlphaFoldDB" id="A0A835DSZ4"/>
<evidence type="ECO:0000256" key="11">
    <source>
        <dbReference type="ARBA" id="ARBA00022989"/>
    </source>
</evidence>
<sequence>MAFNHRILYATVIESNDTEVCPDACISDINSIGYCPLPCVSSCSSICPQSPPLFYYDPPPYPPPPPSSQTSQNQNIPTLVLIIVAILASTFLIVSYYAIIKKYCSSWNSSRRRSTPQSEDTHEDFFDENHGPVVDHPIWFITTVGLQQSIINSITLCKYKRGEGLIEGTECSVCLNEFQEDETLRLLPKCSHAFHLPCIDTWLRSHTNCPLCRAHIVSNAAGPPLNSTEPNFSDLGSREEIRVENSEGEGGLGNDEVRESGVSEMRVGNEEVGELHIEDGRRDTEIAKEGVPFPHVNCEFRVFSDLSENHRMAEDEIQPVRRSVSMDSSSASMIRLALANVLPVEPEGSSDSQSVEVKNSNLEIVPKQVGGNQSILKLMGSSSIGRSRQKGPISMKRSFSSSGKFLLSRRNSILPL</sequence>
<dbReference type="InterPro" id="IPR013083">
    <property type="entry name" value="Znf_RING/FYVE/PHD"/>
</dbReference>
<dbReference type="OrthoDB" id="9984778at2759"/>
<dbReference type="PROSITE" id="PS50089">
    <property type="entry name" value="ZF_RING_2"/>
    <property type="match status" value="1"/>
</dbReference>
<dbReference type="InterPro" id="IPR001841">
    <property type="entry name" value="Znf_RING"/>
</dbReference>
<evidence type="ECO:0000256" key="10">
    <source>
        <dbReference type="ARBA" id="ARBA00022833"/>
    </source>
</evidence>
<gene>
    <name evidence="16" type="ORF">HHK36_003956</name>
</gene>
<proteinExistence type="predicted"/>
<evidence type="ECO:0000256" key="8">
    <source>
        <dbReference type="ARBA" id="ARBA00022771"/>
    </source>
</evidence>
<dbReference type="GO" id="GO:0016020">
    <property type="term" value="C:membrane"/>
    <property type="evidence" value="ECO:0007669"/>
    <property type="project" value="UniProtKB-SubCell"/>
</dbReference>
<keyword evidence="5" id="KW-0808">Transferase</keyword>
<evidence type="ECO:0000313" key="17">
    <source>
        <dbReference type="Proteomes" id="UP000655225"/>
    </source>
</evidence>
<dbReference type="SUPFAM" id="SSF57850">
    <property type="entry name" value="RING/U-box"/>
    <property type="match status" value="1"/>
</dbReference>
<dbReference type="OMA" id="SETMIAH"/>
<evidence type="ECO:0000256" key="7">
    <source>
        <dbReference type="ARBA" id="ARBA00022723"/>
    </source>
</evidence>
<keyword evidence="7" id="KW-0479">Metal-binding</keyword>
<dbReference type="GO" id="GO:0008270">
    <property type="term" value="F:zinc ion binding"/>
    <property type="evidence" value="ECO:0007669"/>
    <property type="project" value="UniProtKB-KW"/>
</dbReference>
<comment type="subcellular location">
    <subcellularLocation>
        <location evidence="2">Membrane</location>
        <topology evidence="2">Single-pass membrane protein</topology>
    </subcellularLocation>
</comment>
<organism evidence="16 17">
    <name type="scientific">Tetracentron sinense</name>
    <name type="common">Spur-leaf</name>
    <dbReference type="NCBI Taxonomy" id="13715"/>
    <lineage>
        <taxon>Eukaryota</taxon>
        <taxon>Viridiplantae</taxon>
        <taxon>Streptophyta</taxon>
        <taxon>Embryophyta</taxon>
        <taxon>Tracheophyta</taxon>
        <taxon>Spermatophyta</taxon>
        <taxon>Magnoliopsida</taxon>
        <taxon>Trochodendrales</taxon>
        <taxon>Trochodendraceae</taxon>
        <taxon>Tetracentron</taxon>
    </lineage>
</organism>
<evidence type="ECO:0000256" key="5">
    <source>
        <dbReference type="ARBA" id="ARBA00022679"/>
    </source>
</evidence>
<keyword evidence="10" id="KW-0862">Zinc</keyword>
<evidence type="ECO:0000256" key="1">
    <source>
        <dbReference type="ARBA" id="ARBA00000900"/>
    </source>
</evidence>
<evidence type="ECO:0000256" key="9">
    <source>
        <dbReference type="ARBA" id="ARBA00022786"/>
    </source>
</evidence>
<reference evidence="16 17" key="1">
    <citation type="submission" date="2020-04" db="EMBL/GenBank/DDBJ databases">
        <title>Plant Genome Project.</title>
        <authorList>
            <person name="Zhang R.-G."/>
        </authorList>
    </citation>
    <scope>NUCLEOTIDE SEQUENCE [LARGE SCALE GENOMIC DNA]</scope>
    <source>
        <strain evidence="16">YNK0</strain>
        <tissue evidence="16">Leaf</tissue>
    </source>
</reference>
<protein>
    <recommendedName>
        <fullName evidence="4">RING-type E3 ubiquitin transferase</fullName>
        <ecNumber evidence="4">2.3.2.27</ecNumber>
    </recommendedName>
</protein>
<evidence type="ECO:0000259" key="15">
    <source>
        <dbReference type="PROSITE" id="PS50089"/>
    </source>
</evidence>
<evidence type="ECO:0000256" key="12">
    <source>
        <dbReference type="ARBA" id="ARBA00023136"/>
    </source>
</evidence>
<evidence type="ECO:0000313" key="16">
    <source>
        <dbReference type="EMBL" id="KAF8411407.1"/>
    </source>
</evidence>
<name>A0A835DSZ4_TETSI</name>
<dbReference type="GO" id="GO:0061630">
    <property type="term" value="F:ubiquitin protein ligase activity"/>
    <property type="evidence" value="ECO:0007669"/>
    <property type="project" value="UniProtKB-EC"/>
</dbReference>